<dbReference type="SUPFAM" id="SSF47874">
    <property type="entry name" value="Annexin"/>
    <property type="match status" value="1"/>
</dbReference>
<dbReference type="PANTHER" id="PTHR10502">
    <property type="entry name" value="ANNEXIN"/>
    <property type="match status" value="1"/>
</dbReference>
<reference evidence="3" key="2">
    <citation type="journal article" date="2015" name="Data Brief">
        <title>Shoot transcriptome of the giant reed, Arundo donax.</title>
        <authorList>
            <person name="Barrero R.A."/>
            <person name="Guerrero F.D."/>
            <person name="Moolhuijzen P."/>
            <person name="Goolsby J.A."/>
            <person name="Tidwell J."/>
            <person name="Bellgard S.E."/>
            <person name="Bellgard M.I."/>
        </authorList>
    </citation>
    <scope>NUCLEOTIDE SEQUENCE</scope>
    <source>
        <tissue evidence="3">Shoot tissue taken approximately 20 cm above the soil surface</tissue>
    </source>
</reference>
<dbReference type="GO" id="GO:0009651">
    <property type="term" value="P:response to salt stress"/>
    <property type="evidence" value="ECO:0007669"/>
    <property type="project" value="TreeGrafter"/>
</dbReference>
<evidence type="ECO:0000256" key="2">
    <source>
        <dbReference type="ARBA" id="ARBA00023216"/>
    </source>
</evidence>
<dbReference type="GO" id="GO:0005886">
    <property type="term" value="C:plasma membrane"/>
    <property type="evidence" value="ECO:0007669"/>
    <property type="project" value="TreeGrafter"/>
</dbReference>
<dbReference type="EMBL" id="GBRH01167975">
    <property type="protein sequence ID" value="JAE29921.1"/>
    <property type="molecule type" value="Transcribed_RNA"/>
</dbReference>
<dbReference type="PANTHER" id="PTHR10502:SF109">
    <property type="entry name" value="ANNEXIN"/>
    <property type="match status" value="1"/>
</dbReference>
<dbReference type="GO" id="GO:0009414">
    <property type="term" value="P:response to water deprivation"/>
    <property type="evidence" value="ECO:0007669"/>
    <property type="project" value="TreeGrafter"/>
</dbReference>
<organism evidence="3">
    <name type="scientific">Arundo donax</name>
    <name type="common">Giant reed</name>
    <name type="synonym">Donax arundinaceus</name>
    <dbReference type="NCBI Taxonomy" id="35708"/>
    <lineage>
        <taxon>Eukaryota</taxon>
        <taxon>Viridiplantae</taxon>
        <taxon>Streptophyta</taxon>
        <taxon>Embryophyta</taxon>
        <taxon>Tracheophyta</taxon>
        <taxon>Spermatophyta</taxon>
        <taxon>Magnoliopsida</taxon>
        <taxon>Liliopsida</taxon>
        <taxon>Poales</taxon>
        <taxon>Poaceae</taxon>
        <taxon>PACMAD clade</taxon>
        <taxon>Arundinoideae</taxon>
        <taxon>Arundineae</taxon>
        <taxon>Arundo</taxon>
    </lineage>
</organism>
<dbReference type="Pfam" id="PF00191">
    <property type="entry name" value="Annexin"/>
    <property type="match status" value="1"/>
</dbReference>
<evidence type="ECO:0008006" key="4">
    <source>
        <dbReference type="Google" id="ProtNLM"/>
    </source>
</evidence>
<accession>A0A0A9H4Z1</accession>
<dbReference type="AlphaFoldDB" id="A0A0A9H4Z1"/>
<evidence type="ECO:0000256" key="1">
    <source>
        <dbReference type="ARBA" id="ARBA00022737"/>
    </source>
</evidence>
<protein>
    <recommendedName>
        <fullName evidence="4">Annexin</fullName>
    </recommendedName>
</protein>
<dbReference type="PROSITE" id="PS51897">
    <property type="entry name" value="ANNEXIN_2"/>
    <property type="match status" value="1"/>
</dbReference>
<dbReference type="GO" id="GO:0001786">
    <property type="term" value="F:phosphatidylserine binding"/>
    <property type="evidence" value="ECO:0007669"/>
    <property type="project" value="TreeGrafter"/>
</dbReference>
<dbReference type="GO" id="GO:0005544">
    <property type="term" value="F:calcium-dependent phospholipid binding"/>
    <property type="evidence" value="ECO:0007669"/>
    <property type="project" value="InterPro"/>
</dbReference>
<dbReference type="GO" id="GO:0009408">
    <property type="term" value="P:response to heat"/>
    <property type="evidence" value="ECO:0007669"/>
    <property type="project" value="TreeGrafter"/>
</dbReference>
<dbReference type="InterPro" id="IPR018502">
    <property type="entry name" value="Annexin_repeat"/>
</dbReference>
<keyword evidence="2" id="KW-0041">Annexin</keyword>
<dbReference type="SMART" id="SM00335">
    <property type="entry name" value="ANX"/>
    <property type="match status" value="1"/>
</dbReference>
<reference evidence="3" key="1">
    <citation type="submission" date="2014-09" db="EMBL/GenBank/DDBJ databases">
        <authorList>
            <person name="Magalhaes I.L.F."/>
            <person name="Oliveira U."/>
            <person name="Santos F.R."/>
            <person name="Vidigal T.H.D.A."/>
            <person name="Brescovit A.D."/>
            <person name="Santos A.J."/>
        </authorList>
    </citation>
    <scope>NUCLEOTIDE SEQUENCE</scope>
    <source>
        <tissue evidence="3">Shoot tissue taken approximately 20 cm above the soil surface</tissue>
    </source>
</reference>
<proteinExistence type="predicted"/>
<dbReference type="InterPro" id="IPR037104">
    <property type="entry name" value="Annexin_sf"/>
</dbReference>
<dbReference type="Gene3D" id="1.10.220.10">
    <property type="entry name" value="Annexin"/>
    <property type="match status" value="1"/>
</dbReference>
<sequence length="53" mass="6044">MLTRVIVSRAEVDMKQIKEEYKARYKSSVTGDVAGDTSFGYRDMLLALVRSEE</sequence>
<dbReference type="GO" id="GO:0005737">
    <property type="term" value="C:cytoplasm"/>
    <property type="evidence" value="ECO:0007669"/>
    <property type="project" value="TreeGrafter"/>
</dbReference>
<dbReference type="GO" id="GO:0005509">
    <property type="term" value="F:calcium ion binding"/>
    <property type="evidence" value="ECO:0007669"/>
    <property type="project" value="InterPro"/>
</dbReference>
<dbReference type="GO" id="GO:0009409">
    <property type="term" value="P:response to cold"/>
    <property type="evidence" value="ECO:0007669"/>
    <property type="project" value="TreeGrafter"/>
</dbReference>
<name>A0A0A9H4Z1_ARUDO</name>
<evidence type="ECO:0000313" key="3">
    <source>
        <dbReference type="EMBL" id="JAE29921.1"/>
    </source>
</evidence>
<keyword evidence="1" id="KW-0677">Repeat</keyword>